<reference evidence="2" key="2">
    <citation type="submission" date="2023-07" db="EMBL/GenBank/DDBJ databases">
        <title>Duganella aceri sp. nov., isolated from tree sap.</title>
        <authorList>
            <person name="Kim I.S."/>
        </authorList>
    </citation>
    <scope>NUCLEOTIDE SEQUENCE [LARGE SCALE GENOMIC DNA]</scope>
    <source>
        <strain evidence="2">SAP-35</strain>
    </source>
</reference>
<dbReference type="SUPFAM" id="SSF55073">
    <property type="entry name" value="Nucleotide cyclase"/>
    <property type="match status" value="1"/>
</dbReference>
<organism evidence="1 2">
    <name type="scientific">Duganella aceris</name>
    <dbReference type="NCBI Taxonomy" id="2703883"/>
    <lineage>
        <taxon>Bacteria</taxon>
        <taxon>Pseudomonadati</taxon>
        <taxon>Pseudomonadota</taxon>
        <taxon>Betaproteobacteria</taxon>
        <taxon>Burkholderiales</taxon>
        <taxon>Oxalobacteraceae</taxon>
        <taxon>Telluria group</taxon>
        <taxon>Duganella</taxon>
    </lineage>
</organism>
<dbReference type="EMBL" id="JAADJT010000030">
    <property type="protein sequence ID" value="NGZ88618.1"/>
    <property type="molecule type" value="Genomic_DNA"/>
</dbReference>
<dbReference type="Gene3D" id="3.30.70.1230">
    <property type="entry name" value="Nucleotide cyclase"/>
    <property type="match status" value="1"/>
</dbReference>
<keyword evidence="2" id="KW-1185">Reference proteome</keyword>
<dbReference type="InterPro" id="IPR029787">
    <property type="entry name" value="Nucleotide_cyclase"/>
</dbReference>
<evidence type="ECO:0000313" key="1">
    <source>
        <dbReference type="EMBL" id="NGZ88618.1"/>
    </source>
</evidence>
<accession>A0ABX0FVZ1</accession>
<gene>
    <name evidence="1" type="ORF">GW587_30745</name>
</gene>
<sequence>MSLKKKLDEDVQKTFREQWEVQVTSSVPAAEDLRLNSNHAKDLETATVLYADLNGSTKMVDQYDWRFSAEVYKTFLRCAADIIRAEGGAITAYDGDRIMGIFTGETKNTTAVRCALKITFAVREIIQPALKNQYQGNDFTVGHIVGIDTSRLRTARTGVRGDNDLVWIGRAANYAAKLTSVPGKTIWITNTVYDAMNDTVKYSNGQNMWAQHTWNDMDNVTIYGSTYQWRID</sequence>
<dbReference type="Proteomes" id="UP000666369">
    <property type="component" value="Unassembled WGS sequence"/>
</dbReference>
<reference evidence="1 2" key="1">
    <citation type="submission" date="2020-01" db="EMBL/GenBank/DDBJ databases">
        <authorList>
            <person name="Lee S.D."/>
        </authorList>
    </citation>
    <scope>NUCLEOTIDE SEQUENCE [LARGE SCALE GENOMIC DNA]</scope>
    <source>
        <strain evidence="1 2">SAP-35</strain>
    </source>
</reference>
<protein>
    <submittedName>
        <fullName evidence="1">Adenylate/guanylate cyclase domain-containing protein</fullName>
    </submittedName>
</protein>
<name>A0ABX0FVZ1_9BURK</name>
<proteinExistence type="predicted"/>
<dbReference type="RefSeq" id="WP_166108733.1">
    <property type="nucleotide sequence ID" value="NZ_JAADJT010000030.1"/>
</dbReference>
<comment type="caution">
    <text evidence="1">The sequence shown here is derived from an EMBL/GenBank/DDBJ whole genome shotgun (WGS) entry which is preliminary data.</text>
</comment>
<evidence type="ECO:0000313" key="2">
    <source>
        <dbReference type="Proteomes" id="UP000666369"/>
    </source>
</evidence>